<dbReference type="GO" id="GO:0061630">
    <property type="term" value="F:ubiquitin protein ligase activity"/>
    <property type="evidence" value="ECO:0007669"/>
    <property type="project" value="UniProtKB-EC"/>
</dbReference>
<evidence type="ECO:0000256" key="12">
    <source>
        <dbReference type="SAM" id="Phobius"/>
    </source>
</evidence>
<evidence type="ECO:0000259" key="13">
    <source>
        <dbReference type="PROSITE" id="PS50089"/>
    </source>
</evidence>
<evidence type="ECO:0000256" key="7">
    <source>
        <dbReference type="ARBA" id="ARBA00022833"/>
    </source>
</evidence>
<dbReference type="Pfam" id="PF13639">
    <property type="entry name" value="zf-RING_2"/>
    <property type="match status" value="1"/>
</dbReference>
<dbReference type="PANTHER" id="PTHR46905:SF21">
    <property type="entry name" value="RING-TYPE E3 UBIQUITIN TRANSFERASE"/>
    <property type="match status" value="1"/>
</dbReference>
<keyword evidence="15" id="KW-1185">Reference proteome</keyword>
<dbReference type="GO" id="GO:0008270">
    <property type="term" value="F:zinc ion binding"/>
    <property type="evidence" value="ECO:0007669"/>
    <property type="project" value="UniProtKB-KW"/>
</dbReference>
<dbReference type="EC" id="2.3.2.27" evidence="3"/>
<dbReference type="EMBL" id="JAVXUO010001488">
    <property type="protein sequence ID" value="KAK2981831.1"/>
    <property type="molecule type" value="Genomic_DNA"/>
</dbReference>
<evidence type="ECO:0000256" key="5">
    <source>
        <dbReference type="ARBA" id="ARBA00022692"/>
    </source>
</evidence>
<dbReference type="InterPro" id="IPR044602">
    <property type="entry name" value="ATL10/ATL72-79-like"/>
</dbReference>
<evidence type="ECO:0000256" key="1">
    <source>
        <dbReference type="ARBA" id="ARBA00000900"/>
    </source>
</evidence>
<evidence type="ECO:0000256" key="10">
    <source>
        <dbReference type="ARBA" id="ARBA00024209"/>
    </source>
</evidence>
<comment type="similarity">
    <text evidence="10">Belongs to the RING-type zinc finger family. ATL subfamily.</text>
</comment>
<organism evidence="14 15">
    <name type="scientific">Escallonia rubra</name>
    <dbReference type="NCBI Taxonomy" id="112253"/>
    <lineage>
        <taxon>Eukaryota</taxon>
        <taxon>Viridiplantae</taxon>
        <taxon>Streptophyta</taxon>
        <taxon>Embryophyta</taxon>
        <taxon>Tracheophyta</taxon>
        <taxon>Spermatophyta</taxon>
        <taxon>Magnoliopsida</taxon>
        <taxon>eudicotyledons</taxon>
        <taxon>Gunneridae</taxon>
        <taxon>Pentapetalae</taxon>
        <taxon>asterids</taxon>
        <taxon>campanulids</taxon>
        <taxon>Escalloniales</taxon>
        <taxon>Escalloniaceae</taxon>
        <taxon>Escallonia</taxon>
    </lineage>
</organism>
<dbReference type="GO" id="GO:0016020">
    <property type="term" value="C:membrane"/>
    <property type="evidence" value="ECO:0007669"/>
    <property type="project" value="UniProtKB-SubCell"/>
</dbReference>
<comment type="caution">
    <text evidence="14">The sequence shown here is derived from an EMBL/GenBank/DDBJ whole genome shotgun (WGS) entry which is preliminary data.</text>
</comment>
<reference evidence="14" key="1">
    <citation type="submission" date="2022-12" db="EMBL/GenBank/DDBJ databases">
        <title>Draft genome assemblies for two species of Escallonia (Escalloniales).</title>
        <authorList>
            <person name="Chanderbali A."/>
            <person name="Dervinis C."/>
            <person name="Anghel I."/>
            <person name="Soltis D."/>
            <person name="Soltis P."/>
            <person name="Zapata F."/>
        </authorList>
    </citation>
    <scope>NUCLEOTIDE SEQUENCE</scope>
    <source>
        <strain evidence="14">UCBG92.1500</strain>
        <tissue evidence="14">Leaf</tissue>
    </source>
</reference>
<dbReference type="InterPro" id="IPR013083">
    <property type="entry name" value="Znf_RING/FYVE/PHD"/>
</dbReference>
<dbReference type="SUPFAM" id="SSF57850">
    <property type="entry name" value="RING/U-box"/>
    <property type="match status" value="1"/>
</dbReference>
<evidence type="ECO:0000313" key="15">
    <source>
        <dbReference type="Proteomes" id="UP001187471"/>
    </source>
</evidence>
<keyword evidence="4" id="KW-0808">Transferase</keyword>
<dbReference type="Gene3D" id="3.30.40.10">
    <property type="entry name" value="Zinc/RING finger domain, C3HC4 (zinc finger)"/>
    <property type="match status" value="1"/>
</dbReference>
<keyword evidence="6" id="KW-0479">Metal-binding</keyword>
<dbReference type="CDD" id="cd16461">
    <property type="entry name" value="RING-H2_EL5-like"/>
    <property type="match status" value="1"/>
</dbReference>
<feature type="domain" description="RING-type" evidence="13">
    <location>
        <begin position="239"/>
        <end position="281"/>
    </location>
</feature>
<evidence type="ECO:0000256" key="3">
    <source>
        <dbReference type="ARBA" id="ARBA00012483"/>
    </source>
</evidence>
<evidence type="ECO:0000256" key="9">
    <source>
        <dbReference type="ARBA" id="ARBA00023136"/>
    </source>
</evidence>
<keyword evidence="5 12" id="KW-0812">Transmembrane</keyword>
<dbReference type="PANTHER" id="PTHR46905">
    <property type="entry name" value="RING-H2 FINGER PROTEIN ATL78"/>
    <property type="match status" value="1"/>
</dbReference>
<evidence type="ECO:0000313" key="14">
    <source>
        <dbReference type="EMBL" id="KAK2981831.1"/>
    </source>
</evidence>
<dbReference type="PROSITE" id="PS50089">
    <property type="entry name" value="ZF_RING_2"/>
    <property type="match status" value="1"/>
</dbReference>
<keyword evidence="8 12" id="KW-1133">Transmembrane helix</keyword>
<evidence type="ECO:0000256" key="8">
    <source>
        <dbReference type="ARBA" id="ARBA00022989"/>
    </source>
</evidence>
<protein>
    <recommendedName>
        <fullName evidence="3">RING-type E3 ubiquitin transferase</fullName>
        <ecNumber evidence="3">2.3.2.27</ecNumber>
    </recommendedName>
</protein>
<dbReference type="Proteomes" id="UP001187471">
    <property type="component" value="Unassembled WGS sequence"/>
</dbReference>
<evidence type="ECO:0000256" key="4">
    <source>
        <dbReference type="ARBA" id="ARBA00022679"/>
    </source>
</evidence>
<evidence type="ECO:0000256" key="6">
    <source>
        <dbReference type="ARBA" id="ARBA00022723"/>
    </source>
</evidence>
<dbReference type="SMART" id="SM00184">
    <property type="entry name" value="RING"/>
    <property type="match status" value="1"/>
</dbReference>
<proteinExistence type="inferred from homology"/>
<feature type="transmembrane region" description="Helical" evidence="12">
    <location>
        <begin position="167"/>
        <end position="188"/>
    </location>
</feature>
<comment type="subcellular location">
    <subcellularLocation>
        <location evidence="2">Membrane</location>
        <topology evidence="2">Single-pass membrane protein</topology>
    </subcellularLocation>
</comment>
<accession>A0AA88RG10</accession>
<dbReference type="GO" id="GO:0016567">
    <property type="term" value="P:protein ubiquitination"/>
    <property type="evidence" value="ECO:0007669"/>
    <property type="project" value="InterPro"/>
</dbReference>
<sequence>MTTFTLIREIVLSPAPPLFISACTDSFSRCQRSRTNAAAGCKLTIQGCRNHVFPLFFDFGEKEGEDHLSLVSLIPAQKPDSKSSPDALSYLLTSHWHFRKHLSSIKQVLFKSTQIVHSSDFSKLGFRSLLEMVTIHRRLLDSQPSMSPANEHKLDSYISETNFDTNMVIILAVLLFALVFALGLNSIVRCAISLSRRFGAETAEGAAARLAATGMKRRVVRRIPVAVYGSGGDIPATECPICLGEFVEGEKVRVLPKCGHGFHVRCIDMWLVSHSSCPNCRHSLLDSRGVEEFCGAQPAGGVAAVASQTTDSS</sequence>
<evidence type="ECO:0000256" key="11">
    <source>
        <dbReference type="PROSITE-ProRule" id="PRU00175"/>
    </source>
</evidence>
<dbReference type="InterPro" id="IPR001841">
    <property type="entry name" value="Znf_RING"/>
</dbReference>
<keyword evidence="11" id="KW-0863">Zinc-finger</keyword>
<gene>
    <name evidence="14" type="ORF">RJ640_010348</name>
</gene>
<keyword evidence="9 12" id="KW-0472">Membrane</keyword>
<keyword evidence="7" id="KW-0862">Zinc</keyword>
<name>A0AA88RG10_9ASTE</name>
<dbReference type="AlphaFoldDB" id="A0AA88RG10"/>
<evidence type="ECO:0000256" key="2">
    <source>
        <dbReference type="ARBA" id="ARBA00004167"/>
    </source>
</evidence>
<comment type="catalytic activity">
    <reaction evidence="1">
        <text>S-ubiquitinyl-[E2 ubiquitin-conjugating enzyme]-L-cysteine + [acceptor protein]-L-lysine = [E2 ubiquitin-conjugating enzyme]-L-cysteine + N(6)-ubiquitinyl-[acceptor protein]-L-lysine.</text>
        <dbReference type="EC" id="2.3.2.27"/>
    </reaction>
</comment>